<dbReference type="PANTHER" id="PTHR45786">
    <property type="entry name" value="DNA BINDING PROTEIN-LIKE"/>
    <property type="match status" value="1"/>
</dbReference>
<proteinExistence type="predicted"/>
<evidence type="ECO:0000313" key="2">
    <source>
        <dbReference type="EMBL" id="GFS93655.1"/>
    </source>
</evidence>
<dbReference type="PANTHER" id="PTHR45786:SF74">
    <property type="entry name" value="ATP-DEPENDENT DNA HELICASE"/>
    <property type="match status" value="1"/>
</dbReference>
<comment type="caution">
    <text evidence="2">The sequence shown here is derived from an EMBL/GenBank/DDBJ whole genome shotgun (WGS) entry which is preliminary data.</text>
</comment>
<feature type="region of interest" description="Disordered" evidence="1">
    <location>
        <begin position="57"/>
        <end position="90"/>
    </location>
</feature>
<dbReference type="EMBL" id="BMAW01100183">
    <property type="protein sequence ID" value="GFS93655.1"/>
    <property type="molecule type" value="Genomic_DNA"/>
</dbReference>
<sequence length="364" mass="41951">RNTRKAKLVIRVIAHQTEEERASGNEQSRRRMAQIRAEEAAEQHAAGLEDARLRVRQSRSATSNVLRSQQKEHNRLQMAKRRQQGKAYQPYNRHAFQYNPSEDYSLSRHVLIGTMTVVCPYCKALKFSGETKGMCCAAIKIKLPQLREPPEPLKTLLAGYTAESKYFLSNIRKYNSCFQMTSFGAKVITTYFMPAFKVKGQIYYKVSSLLPFPSGQYKFLQMYFIGDDKNELDARCGISTGRKNHLVRLFKTAIDIMSSDTHRIVIHADKTPNGEHVRRFNAPTVNEVAIIIVGDQFQPRDIVLHRRNEQLRKVTETHRCYDPLQYPILFCDSADGYNFSVRMVHPVNGKETNKKCSAMNYYSY</sequence>
<feature type="compositionally biased region" description="Polar residues" evidence="1">
    <location>
        <begin position="58"/>
        <end position="68"/>
    </location>
</feature>
<organism evidence="2 3">
    <name type="scientific">Nephila pilipes</name>
    <name type="common">Giant wood spider</name>
    <name type="synonym">Nephila maculata</name>
    <dbReference type="NCBI Taxonomy" id="299642"/>
    <lineage>
        <taxon>Eukaryota</taxon>
        <taxon>Metazoa</taxon>
        <taxon>Ecdysozoa</taxon>
        <taxon>Arthropoda</taxon>
        <taxon>Chelicerata</taxon>
        <taxon>Arachnida</taxon>
        <taxon>Araneae</taxon>
        <taxon>Araneomorphae</taxon>
        <taxon>Entelegynae</taxon>
        <taxon>Araneoidea</taxon>
        <taxon>Nephilidae</taxon>
        <taxon>Nephila</taxon>
    </lineage>
</organism>
<accession>A0A8X6N4W4</accession>
<dbReference type="OrthoDB" id="10051381at2759"/>
<keyword evidence="3" id="KW-1185">Reference proteome</keyword>
<dbReference type="Proteomes" id="UP000887013">
    <property type="component" value="Unassembled WGS sequence"/>
</dbReference>
<evidence type="ECO:0000256" key="1">
    <source>
        <dbReference type="SAM" id="MobiDB-lite"/>
    </source>
</evidence>
<protein>
    <recommendedName>
        <fullName evidence="4">Helitron helicase-like domain-containing protein</fullName>
    </recommendedName>
</protein>
<name>A0A8X6N4W4_NEPPI</name>
<dbReference type="AlphaFoldDB" id="A0A8X6N4W4"/>
<reference evidence="2" key="1">
    <citation type="submission" date="2020-08" db="EMBL/GenBank/DDBJ databases">
        <title>Multicomponent nature underlies the extraordinary mechanical properties of spider dragline silk.</title>
        <authorList>
            <person name="Kono N."/>
            <person name="Nakamura H."/>
            <person name="Mori M."/>
            <person name="Yoshida Y."/>
            <person name="Ohtoshi R."/>
            <person name="Malay A.D."/>
            <person name="Moran D.A.P."/>
            <person name="Tomita M."/>
            <person name="Numata K."/>
            <person name="Arakawa K."/>
        </authorList>
    </citation>
    <scope>NUCLEOTIDE SEQUENCE</scope>
</reference>
<evidence type="ECO:0000313" key="3">
    <source>
        <dbReference type="Proteomes" id="UP000887013"/>
    </source>
</evidence>
<gene>
    <name evidence="2" type="primary">EVAR_103040_1</name>
    <name evidence="2" type="ORF">NPIL_176091</name>
</gene>
<feature type="non-terminal residue" evidence="2">
    <location>
        <position position="1"/>
    </location>
</feature>
<evidence type="ECO:0008006" key="4">
    <source>
        <dbReference type="Google" id="ProtNLM"/>
    </source>
</evidence>